<dbReference type="STRING" id="578455.G2R8Z2"/>
<dbReference type="OrthoDB" id="5186at2759"/>
<dbReference type="KEGG" id="ttt:THITE_2119855"/>
<evidence type="ECO:0000313" key="1">
    <source>
        <dbReference type="EMBL" id="AEO69442.1"/>
    </source>
</evidence>
<proteinExistence type="predicted"/>
<evidence type="ECO:0000313" key="2">
    <source>
        <dbReference type="Proteomes" id="UP000008181"/>
    </source>
</evidence>
<name>G2R8Z2_THETT</name>
<gene>
    <name evidence="1" type="ORF">THITE_2119855</name>
</gene>
<sequence>MACVDVNRQRQSLLGDTATLRFLPSELLLMIQDHTSTQLLEAVANAALIAPATDAIFAHFESVFADICARWIISHPTLDVRVLASFARILPFAPSLSVFLISHLHGGLAPVGRVASMAQGGSSEASGSSDLRALVALDLTAFRDADLPGVLLALWRLNNFDKRTFSPLSRPSQLQILFTHQDLPVRYLAIRIFCQLHDASDQLLEALLARHIPKDASLVADLDGRRADYAFLSLMAKQSSRGLWAP</sequence>
<accession>G2R8Z2</accession>
<dbReference type="RefSeq" id="XP_003655778.1">
    <property type="nucleotide sequence ID" value="XM_003655730.1"/>
</dbReference>
<dbReference type="GeneID" id="11520159"/>
<organism evidence="1 2">
    <name type="scientific">Thermothielavioides terrestris (strain ATCC 38088 / NRRL 8126)</name>
    <name type="common">Thielavia terrestris</name>
    <dbReference type="NCBI Taxonomy" id="578455"/>
    <lineage>
        <taxon>Eukaryota</taxon>
        <taxon>Fungi</taxon>
        <taxon>Dikarya</taxon>
        <taxon>Ascomycota</taxon>
        <taxon>Pezizomycotina</taxon>
        <taxon>Sordariomycetes</taxon>
        <taxon>Sordariomycetidae</taxon>
        <taxon>Sordariales</taxon>
        <taxon>Chaetomiaceae</taxon>
        <taxon>Thermothielavioides</taxon>
        <taxon>Thermothielavioides terrestris</taxon>
    </lineage>
</organism>
<dbReference type="AlphaFoldDB" id="G2R8Z2"/>
<dbReference type="HOGENOM" id="CLU_1129740_0_0_1"/>
<keyword evidence="2" id="KW-1185">Reference proteome</keyword>
<dbReference type="EMBL" id="CP003012">
    <property type="protein sequence ID" value="AEO69442.1"/>
    <property type="molecule type" value="Genomic_DNA"/>
</dbReference>
<dbReference type="Proteomes" id="UP000008181">
    <property type="component" value="Chromosome 4"/>
</dbReference>
<protein>
    <submittedName>
        <fullName evidence="1">Uncharacterized protein</fullName>
    </submittedName>
</protein>
<reference evidence="1 2" key="1">
    <citation type="journal article" date="2011" name="Nat. Biotechnol.">
        <title>Comparative genomic analysis of the thermophilic biomass-degrading fungi Myceliophthora thermophila and Thielavia terrestris.</title>
        <authorList>
            <person name="Berka R.M."/>
            <person name="Grigoriev I.V."/>
            <person name="Otillar R."/>
            <person name="Salamov A."/>
            <person name="Grimwood J."/>
            <person name="Reid I."/>
            <person name="Ishmael N."/>
            <person name="John T."/>
            <person name="Darmond C."/>
            <person name="Moisan M.-C."/>
            <person name="Henrissat B."/>
            <person name="Coutinho P.M."/>
            <person name="Lombard V."/>
            <person name="Natvig D.O."/>
            <person name="Lindquist E."/>
            <person name="Schmutz J."/>
            <person name="Lucas S."/>
            <person name="Harris P."/>
            <person name="Powlowski J."/>
            <person name="Bellemare A."/>
            <person name="Taylor D."/>
            <person name="Butler G."/>
            <person name="de Vries R.P."/>
            <person name="Allijn I.E."/>
            <person name="van den Brink J."/>
            <person name="Ushinsky S."/>
            <person name="Storms R."/>
            <person name="Powell A.J."/>
            <person name="Paulsen I.T."/>
            <person name="Elbourne L.D.H."/>
            <person name="Baker S.E."/>
            <person name="Magnuson J."/>
            <person name="LaBoissiere S."/>
            <person name="Clutterbuck A.J."/>
            <person name="Martinez D."/>
            <person name="Wogulis M."/>
            <person name="de Leon A.L."/>
            <person name="Rey M.W."/>
            <person name="Tsang A."/>
        </authorList>
    </citation>
    <scope>NUCLEOTIDE SEQUENCE [LARGE SCALE GENOMIC DNA]</scope>
    <source>
        <strain evidence="2">ATCC 38088 / NRRL 8126</strain>
    </source>
</reference>
<dbReference type="eggNOG" id="KOG1808">
    <property type="taxonomic scope" value="Eukaryota"/>
</dbReference>